<sequence length="75" mass="8112">MTPEELSTLLQNELQKRGWTVDDLAEKAGVAYETARRATQAIGSISLPVTTKLLVAVDKRLTVQDLSRSEQAGAA</sequence>
<keyword evidence="2" id="KW-1185">Reference proteome</keyword>
<reference evidence="2" key="1">
    <citation type="submission" date="2016-10" db="EMBL/GenBank/DDBJ databases">
        <authorList>
            <person name="Varghese N."/>
            <person name="Submissions S."/>
        </authorList>
    </citation>
    <scope>NUCLEOTIDE SEQUENCE [LARGE SCALE GENOMIC DNA]</scope>
    <source>
        <strain evidence="2">CGMCC 1.10218</strain>
    </source>
</reference>
<dbReference type="RefSeq" id="WP_092262796.1">
    <property type="nucleotide sequence ID" value="NZ_FNZA01000001.1"/>
</dbReference>
<dbReference type="GO" id="GO:0003677">
    <property type="term" value="F:DNA binding"/>
    <property type="evidence" value="ECO:0007669"/>
    <property type="project" value="InterPro"/>
</dbReference>
<dbReference type="InterPro" id="IPR010982">
    <property type="entry name" value="Lambda_DNA-bd_dom_sf"/>
</dbReference>
<evidence type="ECO:0000313" key="1">
    <source>
        <dbReference type="EMBL" id="SEI68615.1"/>
    </source>
</evidence>
<proteinExistence type="predicted"/>
<dbReference type="OrthoDB" id="5891007at2"/>
<dbReference type="EMBL" id="FNZA01000001">
    <property type="protein sequence ID" value="SEI68615.1"/>
    <property type="molecule type" value="Genomic_DNA"/>
</dbReference>
<evidence type="ECO:0008006" key="3">
    <source>
        <dbReference type="Google" id="ProtNLM"/>
    </source>
</evidence>
<evidence type="ECO:0000313" key="2">
    <source>
        <dbReference type="Proteomes" id="UP000199223"/>
    </source>
</evidence>
<dbReference type="STRING" id="856736.SAMN04488058_101340"/>
<protein>
    <recommendedName>
        <fullName evidence="3">Helix-turn-helix</fullName>
    </recommendedName>
</protein>
<dbReference type="AlphaFoldDB" id="A0A1H6SXB3"/>
<organism evidence="1 2">
    <name type="scientific">Deinococcus reticulitermitis</name>
    <dbReference type="NCBI Taxonomy" id="856736"/>
    <lineage>
        <taxon>Bacteria</taxon>
        <taxon>Thermotogati</taxon>
        <taxon>Deinococcota</taxon>
        <taxon>Deinococci</taxon>
        <taxon>Deinococcales</taxon>
        <taxon>Deinococcaceae</taxon>
        <taxon>Deinococcus</taxon>
    </lineage>
</organism>
<accession>A0A1H6SXB3</accession>
<dbReference type="Proteomes" id="UP000199223">
    <property type="component" value="Unassembled WGS sequence"/>
</dbReference>
<dbReference type="SUPFAM" id="SSF47413">
    <property type="entry name" value="lambda repressor-like DNA-binding domains"/>
    <property type="match status" value="1"/>
</dbReference>
<gene>
    <name evidence="1" type="ORF">SAMN04488058_101340</name>
</gene>
<name>A0A1H6SXB3_9DEIO</name>